<proteinExistence type="predicted"/>
<evidence type="ECO:0000313" key="1">
    <source>
        <dbReference type="EMBL" id="WXB87005.1"/>
    </source>
</evidence>
<accession>A0ABZ2MP66</accession>
<gene>
    <name evidence="1" type="ORF">WCV66_17340</name>
</gene>
<evidence type="ECO:0000313" key="2">
    <source>
        <dbReference type="Proteomes" id="UP001368328"/>
    </source>
</evidence>
<reference evidence="1 2" key="1">
    <citation type="submission" date="2024-02" db="EMBL/GenBank/DDBJ databases">
        <title>Seven novel Bacillus-like species.</title>
        <authorList>
            <person name="Liu G."/>
        </authorList>
    </citation>
    <scope>NUCLEOTIDE SEQUENCE [LARGE SCALE GENOMIC DNA]</scope>
    <source>
        <strain evidence="1 2">FJAT-53654</strain>
    </source>
</reference>
<keyword evidence="2" id="KW-1185">Reference proteome</keyword>
<sequence>MKTQENFSASIPSEWKSKLYIMISNVEGLQSKNTMAEVAATEEIVEQKVSEIITYLESAQQKILYAILDLNAFYYSLNGLGEAYSEWNRKLFSEGQVSGPPECKLNYCSTSVPPEVLLSKISYTFFNSFHSFFDNYGHFLYACLYPEKEIPKRLYFYQVRNDLLGDIKYKTVTDAIEEYTSKPSFSYVNDIDNMNKHERLISPQANVSLNDGNVEIEMPGFIKGKETYDKEEMQNLFEDCYELCVGFYNKVTNKVFDTI</sequence>
<name>A0ABZ2MP66_9BACI</name>
<dbReference type="Proteomes" id="UP001368328">
    <property type="component" value="Chromosome"/>
</dbReference>
<organism evidence="1 2">
    <name type="scientific">Metabacillus rhizosphaerae</name>
    <dbReference type="NCBI Taxonomy" id="3117747"/>
    <lineage>
        <taxon>Bacteria</taxon>
        <taxon>Bacillati</taxon>
        <taxon>Bacillota</taxon>
        <taxon>Bacilli</taxon>
        <taxon>Bacillales</taxon>
        <taxon>Bacillaceae</taxon>
        <taxon>Metabacillus</taxon>
    </lineage>
</organism>
<dbReference type="RefSeq" id="WP_338786276.1">
    <property type="nucleotide sequence ID" value="NZ_CP147403.1"/>
</dbReference>
<dbReference type="EMBL" id="CP147403">
    <property type="protein sequence ID" value="WXB87005.1"/>
    <property type="molecule type" value="Genomic_DNA"/>
</dbReference>
<protein>
    <submittedName>
        <fullName evidence="1">Uncharacterized protein</fullName>
    </submittedName>
</protein>